<organism evidence="1 2">
    <name type="scientific">Streptomyces alboniger</name>
    <dbReference type="NCBI Taxonomy" id="132473"/>
    <lineage>
        <taxon>Bacteria</taxon>
        <taxon>Bacillati</taxon>
        <taxon>Actinomycetota</taxon>
        <taxon>Actinomycetes</taxon>
        <taxon>Kitasatosporales</taxon>
        <taxon>Streptomycetaceae</taxon>
        <taxon>Streptomyces</taxon>
        <taxon>Streptomyces aurantiacus group</taxon>
    </lineage>
</organism>
<keyword evidence="2" id="KW-1185">Reference proteome</keyword>
<sequence length="76" mass="8072">MDIAAGRFGCVTSRARWTGFCDADLPTPVTAVDDGPVGMPARGRWGGRGESWALPDLSVRASRLDTGVTNVRSSYT</sequence>
<dbReference type="EMBL" id="CP023695">
    <property type="protein sequence ID" value="QEV21039.1"/>
    <property type="molecule type" value="Genomic_DNA"/>
</dbReference>
<proteinExistence type="predicted"/>
<protein>
    <submittedName>
        <fullName evidence="1">Uncharacterized protein</fullName>
    </submittedName>
</protein>
<dbReference type="AlphaFoldDB" id="A0A5J6HL52"/>
<dbReference type="Proteomes" id="UP000326553">
    <property type="component" value="Chromosome"/>
</dbReference>
<name>A0A5J6HL52_STRAD</name>
<gene>
    <name evidence="1" type="ORF">CP975_28915</name>
</gene>
<evidence type="ECO:0000313" key="2">
    <source>
        <dbReference type="Proteomes" id="UP000326553"/>
    </source>
</evidence>
<reference evidence="1 2" key="1">
    <citation type="submission" date="2017-09" db="EMBL/GenBank/DDBJ databases">
        <authorList>
            <person name="Lee N."/>
            <person name="Cho B.-K."/>
        </authorList>
    </citation>
    <scope>NUCLEOTIDE SEQUENCE [LARGE SCALE GENOMIC DNA]</scope>
    <source>
        <strain evidence="1 2">ATCC 12461</strain>
    </source>
</reference>
<dbReference type="KEGG" id="salw:CP975_28915"/>
<accession>A0A5J6HL52</accession>
<evidence type="ECO:0000313" key="1">
    <source>
        <dbReference type="EMBL" id="QEV21039.1"/>
    </source>
</evidence>